<evidence type="ECO:0000256" key="1">
    <source>
        <dbReference type="ARBA" id="ARBA00000085"/>
    </source>
</evidence>
<protein>
    <recommendedName>
        <fullName evidence="4">histidine kinase</fullName>
        <ecNumber evidence="4">2.7.13.3</ecNumber>
    </recommendedName>
</protein>
<feature type="transmembrane region" description="Helical" evidence="12">
    <location>
        <begin position="313"/>
        <end position="341"/>
    </location>
</feature>
<evidence type="ECO:0000259" key="13">
    <source>
        <dbReference type="PROSITE" id="PS50109"/>
    </source>
</evidence>
<feature type="transmembrane region" description="Helical" evidence="12">
    <location>
        <begin position="230"/>
        <end position="252"/>
    </location>
</feature>
<dbReference type="PROSITE" id="PS50109">
    <property type="entry name" value="HIS_KIN"/>
    <property type="match status" value="1"/>
</dbReference>
<dbReference type="InterPro" id="IPR003594">
    <property type="entry name" value="HATPase_dom"/>
</dbReference>
<comment type="caution">
    <text evidence="16">The sequence shown here is derived from an EMBL/GenBank/DDBJ whole genome shotgun (WGS) entry which is preliminary data.</text>
</comment>
<evidence type="ECO:0000256" key="4">
    <source>
        <dbReference type="ARBA" id="ARBA00012438"/>
    </source>
</evidence>
<dbReference type="PRINTS" id="PR00344">
    <property type="entry name" value="BCTRLSENSOR"/>
</dbReference>
<keyword evidence="17" id="KW-1185">Reference proteome</keyword>
<dbReference type="InterPro" id="IPR003661">
    <property type="entry name" value="HisK_dim/P_dom"/>
</dbReference>
<feature type="transmembrane region" description="Helical" evidence="12">
    <location>
        <begin position="395"/>
        <end position="413"/>
    </location>
</feature>
<dbReference type="PROSITE" id="PS50283">
    <property type="entry name" value="NA_SOLUT_SYMP_3"/>
    <property type="match status" value="1"/>
</dbReference>
<feature type="domain" description="Histidine kinase" evidence="13">
    <location>
        <begin position="760"/>
        <end position="967"/>
    </location>
</feature>
<evidence type="ECO:0000256" key="7">
    <source>
        <dbReference type="ARBA" id="ARBA00022692"/>
    </source>
</evidence>
<feature type="transmembrane region" description="Helical" evidence="12">
    <location>
        <begin position="158"/>
        <end position="175"/>
    </location>
</feature>
<dbReference type="Gene3D" id="3.40.50.2300">
    <property type="match status" value="1"/>
</dbReference>
<keyword evidence="9 12" id="KW-1133">Transmembrane helix</keyword>
<organism evidence="16 17">
    <name type="scientific">Dyella acidisoli</name>
    <dbReference type="NCBI Taxonomy" id="1867834"/>
    <lineage>
        <taxon>Bacteria</taxon>
        <taxon>Pseudomonadati</taxon>
        <taxon>Pseudomonadota</taxon>
        <taxon>Gammaproteobacteria</taxon>
        <taxon>Lysobacterales</taxon>
        <taxon>Rhodanobacteraceae</taxon>
        <taxon>Dyella</taxon>
    </lineage>
</organism>
<dbReference type="Gene3D" id="3.30.565.10">
    <property type="entry name" value="Histidine kinase-like ATPase, C-terminal domain"/>
    <property type="match status" value="1"/>
</dbReference>
<feature type="domain" description="PAS" evidence="15">
    <location>
        <begin position="598"/>
        <end position="638"/>
    </location>
</feature>
<dbReference type="RefSeq" id="WP_284318940.1">
    <property type="nucleotide sequence ID" value="NZ_BSOB01000002.1"/>
</dbReference>
<feature type="modified residue" description="4-aspartylphosphate" evidence="11">
    <location>
        <position position="1034"/>
    </location>
</feature>
<evidence type="ECO:0000256" key="9">
    <source>
        <dbReference type="ARBA" id="ARBA00022989"/>
    </source>
</evidence>
<dbReference type="SUPFAM" id="SSF55874">
    <property type="entry name" value="ATPase domain of HSP90 chaperone/DNA topoisomerase II/histidine kinase"/>
    <property type="match status" value="1"/>
</dbReference>
<evidence type="ECO:0000313" key="16">
    <source>
        <dbReference type="EMBL" id="GLQ91163.1"/>
    </source>
</evidence>
<evidence type="ECO:0000256" key="10">
    <source>
        <dbReference type="ARBA" id="ARBA00023136"/>
    </source>
</evidence>
<feature type="transmembrane region" description="Helical" evidence="12">
    <location>
        <begin position="36"/>
        <end position="54"/>
    </location>
</feature>
<feature type="transmembrane region" description="Helical" evidence="12">
    <location>
        <begin position="372"/>
        <end position="389"/>
    </location>
</feature>
<dbReference type="InterPro" id="IPR038377">
    <property type="entry name" value="Na/Glc_symporter_sf"/>
</dbReference>
<dbReference type="CDD" id="cd00075">
    <property type="entry name" value="HATPase"/>
    <property type="match status" value="1"/>
</dbReference>
<dbReference type="SMART" id="SM00387">
    <property type="entry name" value="HATPase_c"/>
    <property type="match status" value="1"/>
</dbReference>
<evidence type="ECO:0000256" key="2">
    <source>
        <dbReference type="ARBA" id="ARBA00004141"/>
    </source>
</evidence>
<evidence type="ECO:0000256" key="6">
    <source>
        <dbReference type="ARBA" id="ARBA00022679"/>
    </source>
</evidence>
<dbReference type="CDD" id="cd00082">
    <property type="entry name" value="HisKA"/>
    <property type="match status" value="1"/>
</dbReference>
<feature type="transmembrane region" description="Helical" evidence="12">
    <location>
        <begin position="187"/>
        <end position="210"/>
    </location>
</feature>
<evidence type="ECO:0000256" key="12">
    <source>
        <dbReference type="SAM" id="Phobius"/>
    </source>
</evidence>
<dbReference type="SUPFAM" id="SSF47384">
    <property type="entry name" value="Homodimeric domain of signal transducing histidine kinase"/>
    <property type="match status" value="1"/>
</dbReference>
<feature type="transmembrane region" description="Helical" evidence="12">
    <location>
        <begin position="66"/>
        <end position="85"/>
    </location>
</feature>
<dbReference type="InterPro" id="IPR011006">
    <property type="entry name" value="CheY-like_superfamily"/>
</dbReference>
<dbReference type="SMART" id="SM00091">
    <property type="entry name" value="PAS"/>
    <property type="match status" value="1"/>
</dbReference>
<dbReference type="PANTHER" id="PTHR43047:SF9">
    <property type="entry name" value="HISTIDINE KINASE"/>
    <property type="match status" value="1"/>
</dbReference>
<dbReference type="InterPro" id="IPR036890">
    <property type="entry name" value="HATPase_C_sf"/>
</dbReference>
<dbReference type="SMART" id="SM00388">
    <property type="entry name" value="HisKA"/>
    <property type="match status" value="1"/>
</dbReference>
<dbReference type="PROSITE" id="PS50110">
    <property type="entry name" value="RESPONSE_REGULATORY"/>
    <property type="match status" value="1"/>
</dbReference>
<comment type="subcellular location">
    <subcellularLocation>
        <location evidence="2">Membrane</location>
        <topology evidence="2">Multi-pass membrane protein</topology>
    </subcellularLocation>
</comment>
<evidence type="ECO:0000259" key="14">
    <source>
        <dbReference type="PROSITE" id="PS50110"/>
    </source>
</evidence>
<dbReference type="InterPro" id="IPR001734">
    <property type="entry name" value="Na/solute_symporter"/>
</dbReference>
<dbReference type="CDD" id="cd00156">
    <property type="entry name" value="REC"/>
    <property type="match status" value="1"/>
</dbReference>
<dbReference type="InterPro" id="IPR035965">
    <property type="entry name" value="PAS-like_dom_sf"/>
</dbReference>
<comment type="catalytic activity">
    <reaction evidence="1">
        <text>ATP + protein L-histidine = ADP + protein N-phospho-L-histidine.</text>
        <dbReference type="EC" id="2.7.13.3"/>
    </reaction>
</comment>
<dbReference type="Pfam" id="PF02518">
    <property type="entry name" value="HATPase_c"/>
    <property type="match status" value="1"/>
</dbReference>
<feature type="transmembrane region" description="Helical" evidence="12">
    <location>
        <begin position="264"/>
        <end position="283"/>
    </location>
</feature>
<reference evidence="17" key="1">
    <citation type="journal article" date="2019" name="Int. J. Syst. Evol. Microbiol.">
        <title>The Global Catalogue of Microorganisms (GCM) 10K type strain sequencing project: providing services to taxonomists for standard genome sequencing and annotation.</title>
        <authorList>
            <consortium name="The Broad Institute Genomics Platform"/>
            <consortium name="The Broad Institute Genome Sequencing Center for Infectious Disease"/>
            <person name="Wu L."/>
            <person name="Ma J."/>
        </authorList>
    </citation>
    <scope>NUCLEOTIDE SEQUENCE [LARGE SCALE GENOMIC DNA]</scope>
    <source>
        <strain evidence="17">NBRC 111980</strain>
    </source>
</reference>
<dbReference type="Proteomes" id="UP001156670">
    <property type="component" value="Unassembled WGS sequence"/>
</dbReference>
<feature type="domain" description="Response regulatory" evidence="14">
    <location>
        <begin position="987"/>
        <end position="1099"/>
    </location>
</feature>
<dbReference type="Pfam" id="PF12860">
    <property type="entry name" value="PAS_7"/>
    <property type="match status" value="1"/>
</dbReference>
<dbReference type="InterPro" id="IPR001789">
    <property type="entry name" value="Sig_transdc_resp-reg_receiver"/>
</dbReference>
<dbReference type="SMART" id="SM00448">
    <property type="entry name" value="REC"/>
    <property type="match status" value="1"/>
</dbReference>
<evidence type="ECO:0000256" key="5">
    <source>
        <dbReference type="ARBA" id="ARBA00022553"/>
    </source>
</evidence>
<dbReference type="InterPro" id="IPR000014">
    <property type="entry name" value="PAS"/>
</dbReference>
<feature type="transmembrane region" description="Helical" evidence="12">
    <location>
        <begin position="477"/>
        <end position="496"/>
    </location>
</feature>
<feature type="transmembrane region" description="Helical" evidence="12">
    <location>
        <begin position="425"/>
        <end position="442"/>
    </location>
</feature>
<sequence>MLSTGLIATAALVWLGLLFGVALTGERHPHLFEKRWAIVYALSLAIHCTSWTFYGTVTQASRSGWWLPPTFVGAILMYLFAVSVLRRLVQLAREYNAGSIADLIVVRLGRHAGLAALVTSVVLLGIVPYIALQLKAVAMSYTLLRRGELTESAPWHDSALYVALLMALFAMLFGTRRASAMAHNRGLVLAMAFESLFKLGAMLALGTLLFTPLPAGAAIGASPPHDSSGFPALILLGALAMFTLPHQFHAGVVECRDSSHVRTARWLFPLYMLLIALPILPLARLGDAWLAPSGVPSDLYVLALPLARNQDGLALLAFLGGLSAATSMVVVATLALSLMVVNHFIAPLRVRAGWGRDEQGDLRGEVLNQRRAAILAVILLAWVYSRLLARNDALADIGAISFSALAGLAPALLAAVYRPQLGPRAVMWGLAVGTLVWLYVLLPAGMAHQPDWLEQGPFGLRWLTPDGFLGLDDWSRLARAVVLSLVANVLAMLAIANTRYGRRRWRVGVSNVSVAELRALSERFLPIERVKRLFVGTAVQGQGPAGNARVAEVEHELAAVIGAASARLLLEVVHRQGRAEFDTVAAIVGEAAQDLHFSQRVLEAALQNMSQGICVVDSELRLVAWNSRYVALFGYPPELLQVGRPVADLIRRNIVAGIIGPGDVEGRVRRRLAHMRAGTELISERRFPDGTVVEIRGHPMPGGGYVATFTDVTAFREAEHELTLSNETLELRVAERTWELARASAQAHRANEAKSHFLAAVSHDLMQPLHAAQLFAHALAERGYDAANVRHLSDSLAATEGLLAGLLDIARLEGGRLHPQPRDFPLAEVWEPLAAECRALARDRGVRLSVVDSHVWVHSDPLLLRRVLQNFLSNALRYSERGRVLLGVRRRAGGLRLEVWDTGPGIAEDERGLIFEEFRRGSTVGGQGLGLGLAIAQRVAVLLDHPLGLRSWLGQGSMFYVDVPRATTAYHITAPTAADVRPLAAGRALILDNEPSALAALGALLHSWGWEVHAAAHAEQVLAAPWRPDLCVFDYHLDRGQTGWDALLALRRAYPDVPGVILTADRDGQLRQRLHEAGVVVLYKPLKPLAMRQVMQKVMVGKETM</sequence>
<name>A0ABQ5XJB8_9GAMM</name>
<evidence type="ECO:0000256" key="11">
    <source>
        <dbReference type="PROSITE-ProRule" id="PRU00169"/>
    </source>
</evidence>
<feature type="transmembrane region" description="Helical" evidence="12">
    <location>
        <begin position="114"/>
        <end position="138"/>
    </location>
</feature>
<feature type="transmembrane region" description="Helical" evidence="12">
    <location>
        <begin position="6"/>
        <end position="24"/>
    </location>
</feature>
<dbReference type="InterPro" id="IPR005467">
    <property type="entry name" value="His_kinase_dom"/>
</dbReference>
<evidence type="ECO:0000313" key="17">
    <source>
        <dbReference type="Proteomes" id="UP001156670"/>
    </source>
</evidence>
<dbReference type="CDD" id="cd00130">
    <property type="entry name" value="PAS"/>
    <property type="match status" value="1"/>
</dbReference>
<gene>
    <name evidence="16" type="ORF">GCM10007901_01130</name>
</gene>
<dbReference type="Gene3D" id="1.10.287.130">
    <property type="match status" value="1"/>
</dbReference>
<proteinExistence type="inferred from homology"/>
<dbReference type="InterPro" id="IPR004358">
    <property type="entry name" value="Sig_transdc_His_kin-like_C"/>
</dbReference>
<keyword evidence="5 11" id="KW-0597">Phosphoprotein</keyword>
<dbReference type="GO" id="GO:0016301">
    <property type="term" value="F:kinase activity"/>
    <property type="evidence" value="ECO:0007669"/>
    <property type="project" value="UniProtKB-KW"/>
</dbReference>
<dbReference type="EMBL" id="BSOB01000002">
    <property type="protein sequence ID" value="GLQ91163.1"/>
    <property type="molecule type" value="Genomic_DNA"/>
</dbReference>
<dbReference type="Gene3D" id="3.30.450.20">
    <property type="entry name" value="PAS domain"/>
    <property type="match status" value="1"/>
</dbReference>
<dbReference type="EC" id="2.7.13.3" evidence="4"/>
<dbReference type="Gene3D" id="1.20.1730.10">
    <property type="entry name" value="Sodium/glucose cotransporter"/>
    <property type="match status" value="1"/>
</dbReference>
<keyword evidence="6" id="KW-0808">Transferase</keyword>
<dbReference type="PANTHER" id="PTHR43047">
    <property type="entry name" value="TWO-COMPONENT HISTIDINE PROTEIN KINASE"/>
    <property type="match status" value="1"/>
</dbReference>
<keyword evidence="10 12" id="KW-0472">Membrane</keyword>
<keyword evidence="8 16" id="KW-0418">Kinase</keyword>
<dbReference type="Pfam" id="PF00072">
    <property type="entry name" value="Response_reg"/>
    <property type="match status" value="1"/>
</dbReference>
<keyword evidence="7 12" id="KW-0812">Transmembrane</keyword>
<dbReference type="SUPFAM" id="SSF52172">
    <property type="entry name" value="CheY-like"/>
    <property type="match status" value="1"/>
</dbReference>
<evidence type="ECO:0000256" key="8">
    <source>
        <dbReference type="ARBA" id="ARBA00022777"/>
    </source>
</evidence>
<dbReference type="InterPro" id="IPR036097">
    <property type="entry name" value="HisK_dim/P_sf"/>
</dbReference>
<dbReference type="PROSITE" id="PS50112">
    <property type="entry name" value="PAS"/>
    <property type="match status" value="1"/>
</dbReference>
<comment type="similarity">
    <text evidence="3">Belongs to the sodium:solute symporter (SSF) (TC 2.A.21) family.</text>
</comment>
<dbReference type="SUPFAM" id="SSF55785">
    <property type="entry name" value="PYP-like sensor domain (PAS domain)"/>
    <property type="match status" value="1"/>
</dbReference>
<evidence type="ECO:0000259" key="15">
    <source>
        <dbReference type="PROSITE" id="PS50112"/>
    </source>
</evidence>
<evidence type="ECO:0000256" key="3">
    <source>
        <dbReference type="ARBA" id="ARBA00006434"/>
    </source>
</evidence>
<accession>A0ABQ5XJB8</accession>